<keyword evidence="3" id="KW-1185">Reference proteome</keyword>
<feature type="transmembrane region" description="Helical" evidence="1">
    <location>
        <begin position="193"/>
        <end position="217"/>
    </location>
</feature>
<dbReference type="EMBL" id="JACBNY010000002">
    <property type="protein sequence ID" value="MBA0015950.1"/>
    <property type="molecule type" value="Genomic_DNA"/>
</dbReference>
<feature type="transmembrane region" description="Helical" evidence="1">
    <location>
        <begin position="358"/>
        <end position="380"/>
    </location>
</feature>
<feature type="transmembrane region" description="Helical" evidence="1">
    <location>
        <begin position="392"/>
        <end position="410"/>
    </location>
</feature>
<feature type="transmembrane region" description="Helical" evidence="1">
    <location>
        <begin position="23"/>
        <end position="50"/>
    </location>
</feature>
<name>A0A7V8MZP1_9LACT</name>
<reference evidence="2 3" key="1">
    <citation type="submission" date="2020-07" db="EMBL/GenBank/DDBJ databases">
        <authorList>
            <person name="Hilgarth M."/>
            <person name="Werum V."/>
            <person name="Vogel R.F."/>
        </authorList>
    </citation>
    <scope>NUCLEOTIDE SEQUENCE [LARGE SCALE GENOMIC DNA]</scope>
    <source>
        <strain evidence="2 3">DSM 28961</strain>
    </source>
</reference>
<accession>A0A7V8MZP1</accession>
<feature type="transmembrane region" description="Helical" evidence="1">
    <location>
        <begin position="56"/>
        <end position="79"/>
    </location>
</feature>
<protein>
    <submittedName>
        <fullName evidence="2">Uncharacterized protein</fullName>
    </submittedName>
</protein>
<proteinExistence type="predicted"/>
<keyword evidence="1" id="KW-0812">Transmembrane</keyword>
<feature type="transmembrane region" description="Helical" evidence="1">
    <location>
        <begin position="99"/>
        <end position="122"/>
    </location>
</feature>
<evidence type="ECO:0000256" key="1">
    <source>
        <dbReference type="SAM" id="Phobius"/>
    </source>
</evidence>
<dbReference type="AlphaFoldDB" id="A0A7V8MZP1"/>
<organism evidence="2 3">
    <name type="scientific">Pseudolactococcus laudensis</name>
    <dbReference type="NCBI Taxonomy" id="1494461"/>
    <lineage>
        <taxon>Bacteria</taxon>
        <taxon>Bacillati</taxon>
        <taxon>Bacillota</taxon>
        <taxon>Bacilli</taxon>
        <taxon>Lactobacillales</taxon>
        <taxon>Streptococcaceae</taxon>
        <taxon>Pseudolactococcus</taxon>
    </lineage>
</organism>
<keyword evidence="1" id="KW-1133">Transmembrane helix</keyword>
<feature type="transmembrane region" description="Helical" evidence="1">
    <location>
        <begin position="282"/>
        <end position="304"/>
    </location>
</feature>
<feature type="transmembrane region" description="Helical" evidence="1">
    <location>
        <begin position="325"/>
        <end position="346"/>
    </location>
</feature>
<dbReference type="GeneID" id="303194301"/>
<feature type="transmembrane region" description="Helical" evidence="1">
    <location>
        <begin position="171"/>
        <end position="187"/>
    </location>
</feature>
<keyword evidence="1" id="KW-0472">Membrane</keyword>
<feature type="transmembrane region" description="Helical" evidence="1">
    <location>
        <begin position="134"/>
        <end position="151"/>
    </location>
</feature>
<comment type="caution">
    <text evidence="2">The sequence shown here is derived from an EMBL/GenBank/DDBJ whole genome shotgun (WGS) entry which is preliminary data.</text>
</comment>
<sequence>MKINFAFLLYYKWKERLSNRQPFLQALSFIGECLKQILLMPFLYLFFAYWLFNDTYIAQLSLYVMSLSLCLMNLTKTILDLRRNRINYTYEILGQRVSVLTLAIDLTYNFPYFLGAVVYLVIGELLFFDGFLKFALLIGLSFLSLLARYFYLQKFYRKQYLQYRLGFLEKNFNLTTYFLLAMAWRLLKGQLVYWQILVVLVAIAIFWLSFHIFGRLFKQIERLDYWLIELKISFHESGGVPSGVFVTLISGPILALVGLWFIKENMSAFSNTVSEQFQLTKYMLVSISLFLLPTALFQIFAFDIEKKKMVTLQYLGNFRQQKYQVKLLLASILEAVISLVFFPLVFLVDASFWQEFLIIMLALPMVLITLIFWTVIFKDFETIKWPYMPKKIVWFLVPLSELFLLIPYTLKQHLPNFWLVLVCLVLIVWLVIIVFYRLSICLIKESERVK</sequence>
<feature type="transmembrane region" description="Helical" evidence="1">
    <location>
        <begin position="416"/>
        <end position="438"/>
    </location>
</feature>
<dbReference type="Proteomes" id="UP000530186">
    <property type="component" value="Unassembled WGS sequence"/>
</dbReference>
<evidence type="ECO:0000313" key="2">
    <source>
        <dbReference type="EMBL" id="MBA0015950.1"/>
    </source>
</evidence>
<evidence type="ECO:0000313" key="3">
    <source>
        <dbReference type="Proteomes" id="UP000530186"/>
    </source>
</evidence>
<gene>
    <name evidence="2" type="ORF">HZR21_02120</name>
</gene>
<feature type="transmembrane region" description="Helical" evidence="1">
    <location>
        <begin position="238"/>
        <end position="262"/>
    </location>
</feature>
<dbReference type="RefSeq" id="WP_180746010.1">
    <property type="nucleotide sequence ID" value="NZ_CBCRWQ010000001.1"/>
</dbReference>